<evidence type="ECO:0000256" key="1">
    <source>
        <dbReference type="ARBA" id="ARBA00002286"/>
    </source>
</evidence>
<name>A0ABY5SU30_9MICO</name>
<sequence length="293" mass="33023">MLSDAGVQVAASSYYARKNRAESARSIADRKWDTRIVETHEANRGLYGARKMWKVLGAMYPEDRVARCTVERRMAALGLSGVGNSRTTRTTRPAPQGASHPGDKLERNFTSSAPNMKWVADITYVPTWSGFVYVAFIMDLFSRAIVGWSVDTTLRADLALNALEHAMWERGRRKHDVRGVIHHSDKGAQYTSIAYTSRLVEAEIEASVGSTGDSYDNAAAEALMKLFKKEVVWRDGPWSGRDSVEYAVMEWAHWYNNSRIHSRCSDMAPMAFEALHYTRSRWPVEARVLEPAL</sequence>
<dbReference type="InterPro" id="IPR025948">
    <property type="entry name" value="HTH-like_dom"/>
</dbReference>
<dbReference type="InterPro" id="IPR036397">
    <property type="entry name" value="RNaseH_sf"/>
</dbReference>
<feature type="region of interest" description="Disordered" evidence="2">
    <location>
        <begin position="82"/>
        <end position="107"/>
    </location>
</feature>
<dbReference type="EMBL" id="CP093444">
    <property type="protein sequence ID" value="UVI38052.1"/>
    <property type="molecule type" value="Genomic_DNA"/>
</dbReference>
<dbReference type="InterPro" id="IPR050900">
    <property type="entry name" value="Transposase_IS3/IS150/IS904"/>
</dbReference>
<comment type="function">
    <text evidence="1">Involved in the transposition of the insertion sequence.</text>
</comment>
<evidence type="ECO:0000259" key="3">
    <source>
        <dbReference type="PROSITE" id="PS50994"/>
    </source>
</evidence>
<dbReference type="SUPFAM" id="SSF53098">
    <property type="entry name" value="Ribonuclease H-like"/>
    <property type="match status" value="1"/>
</dbReference>
<dbReference type="Pfam" id="PF13276">
    <property type="entry name" value="HTH_21"/>
    <property type="match status" value="1"/>
</dbReference>
<dbReference type="PANTHER" id="PTHR46889:SF4">
    <property type="entry name" value="TRANSPOSASE INSO FOR INSERTION SEQUENCE ELEMENT IS911B-RELATED"/>
    <property type="match status" value="1"/>
</dbReference>
<evidence type="ECO:0000256" key="2">
    <source>
        <dbReference type="SAM" id="MobiDB-lite"/>
    </source>
</evidence>
<dbReference type="InterPro" id="IPR012337">
    <property type="entry name" value="RNaseH-like_sf"/>
</dbReference>
<keyword evidence="5" id="KW-1185">Reference proteome</keyword>
<evidence type="ECO:0000313" key="4">
    <source>
        <dbReference type="EMBL" id="UVI38052.1"/>
    </source>
</evidence>
<dbReference type="NCBIfam" id="NF033516">
    <property type="entry name" value="transpos_IS3"/>
    <property type="match status" value="1"/>
</dbReference>
<dbReference type="Gene3D" id="3.30.420.10">
    <property type="entry name" value="Ribonuclease H-like superfamily/Ribonuclease H"/>
    <property type="match status" value="1"/>
</dbReference>
<dbReference type="Pfam" id="PF13333">
    <property type="entry name" value="rve_2"/>
    <property type="match status" value="1"/>
</dbReference>
<dbReference type="PROSITE" id="PS50994">
    <property type="entry name" value="INTEGRASE"/>
    <property type="match status" value="1"/>
</dbReference>
<proteinExistence type="predicted"/>
<keyword evidence="4" id="KW-0614">Plasmid</keyword>
<protein>
    <submittedName>
        <fullName evidence="4">IS3 family transposase</fullName>
    </submittedName>
</protein>
<gene>
    <name evidence="4" type="ORF">L1F31_18625</name>
</gene>
<dbReference type="PANTHER" id="PTHR46889">
    <property type="entry name" value="TRANSPOSASE INSF FOR INSERTION SEQUENCE IS3B-RELATED"/>
    <property type="match status" value="1"/>
</dbReference>
<evidence type="ECO:0000313" key="5">
    <source>
        <dbReference type="Proteomes" id="UP001064879"/>
    </source>
</evidence>
<geneLocation type="plasmid" evidence="4 5">
    <name>unnamed</name>
</geneLocation>
<dbReference type="Proteomes" id="UP001064879">
    <property type="component" value="Plasmid unnamed"/>
</dbReference>
<organism evidence="4 5">
    <name type="scientific">Brevibacterium spongiae</name>
    <dbReference type="NCBI Taxonomy" id="2909672"/>
    <lineage>
        <taxon>Bacteria</taxon>
        <taxon>Bacillati</taxon>
        <taxon>Actinomycetota</taxon>
        <taxon>Actinomycetes</taxon>
        <taxon>Micrococcales</taxon>
        <taxon>Brevibacteriaceae</taxon>
        <taxon>Brevibacterium</taxon>
    </lineage>
</organism>
<feature type="compositionally biased region" description="Polar residues" evidence="2">
    <location>
        <begin position="82"/>
        <end position="93"/>
    </location>
</feature>
<feature type="domain" description="Integrase catalytic" evidence="3">
    <location>
        <begin position="110"/>
        <end position="277"/>
    </location>
</feature>
<dbReference type="InterPro" id="IPR048020">
    <property type="entry name" value="Transpos_IS3"/>
</dbReference>
<dbReference type="InterPro" id="IPR001584">
    <property type="entry name" value="Integrase_cat-core"/>
</dbReference>
<dbReference type="Pfam" id="PF00665">
    <property type="entry name" value="rve"/>
    <property type="match status" value="1"/>
</dbReference>
<accession>A0ABY5SU30</accession>
<reference evidence="4" key="1">
    <citation type="submission" date="2022-03" db="EMBL/GenBank/DDBJ databases">
        <title>Brevibacterium spongiae sp. nov., isolated from marine sponge.</title>
        <authorList>
            <person name="Li Z."/>
            <person name="Zhang M."/>
        </authorList>
    </citation>
    <scope>NUCLEOTIDE SEQUENCE</scope>
    <source>
        <strain evidence="4">WHS-Z9</strain>
        <plasmid evidence="4">unnamed</plasmid>
    </source>
</reference>